<comment type="caution">
    <text evidence="2">The sequence shown here is derived from an EMBL/GenBank/DDBJ whole genome shotgun (WGS) entry which is preliminary data.</text>
</comment>
<evidence type="ECO:0008006" key="4">
    <source>
        <dbReference type="Google" id="ProtNLM"/>
    </source>
</evidence>
<evidence type="ECO:0000256" key="1">
    <source>
        <dbReference type="SAM" id="Phobius"/>
    </source>
</evidence>
<dbReference type="Proteomes" id="UP000019277">
    <property type="component" value="Unassembled WGS sequence"/>
</dbReference>
<feature type="transmembrane region" description="Helical" evidence="1">
    <location>
        <begin position="31"/>
        <end position="51"/>
    </location>
</feature>
<keyword evidence="3" id="KW-1185">Reference proteome</keyword>
<organism evidence="2 3">
    <name type="scientific">Actinokineospora spheciospongiae</name>
    <dbReference type="NCBI Taxonomy" id="909613"/>
    <lineage>
        <taxon>Bacteria</taxon>
        <taxon>Bacillati</taxon>
        <taxon>Actinomycetota</taxon>
        <taxon>Actinomycetes</taxon>
        <taxon>Pseudonocardiales</taxon>
        <taxon>Pseudonocardiaceae</taxon>
        <taxon>Actinokineospora</taxon>
    </lineage>
</organism>
<gene>
    <name evidence="2" type="ORF">UO65_2323</name>
</gene>
<keyword evidence="1" id="KW-1133">Transmembrane helix</keyword>
<evidence type="ECO:0000313" key="2">
    <source>
        <dbReference type="EMBL" id="EWC62336.1"/>
    </source>
</evidence>
<name>W7J0B0_9PSEU</name>
<dbReference type="EMBL" id="AYXG01000081">
    <property type="protein sequence ID" value="EWC62336.1"/>
    <property type="molecule type" value="Genomic_DNA"/>
</dbReference>
<protein>
    <recommendedName>
        <fullName evidence="4">PH domain-containing protein</fullName>
    </recommendedName>
</protein>
<proteinExistence type="predicted"/>
<dbReference type="AlphaFoldDB" id="W7J0B0"/>
<evidence type="ECO:0000313" key="3">
    <source>
        <dbReference type="Proteomes" id="UP000019277"/>
    </source>
</evidence>
<accession>W7J0B0</accession>
<keyword evidence="1" id="KW-0812">Transmembrane</keyword>
<sequence length="144" mass="16113">MGTVLASALVLLMLFFGFVGGYTLHRVVLVVLYTLAALRAARLAVFPFVVLERDGLVVRMTWRTLRVPLGDIAAVDLRPAASRNAAGDRFNPAITRTDGTELVLTKAAYRLDSAYQWRVQDFFEEVERRRPVRPHANLDASTPR</sequence>
<reference evidence="2 3" key="1">
    <citation type="journal article" date="2014" name="Genome Announc.">
        <title>Draft Genome Sequence of the Antitrypanosomally Active Sponge-Associated Bacterium Actinokineospora sp. Strain EG49.</title>
        <authorList>
            <person name="Harjes J."/>
            <person name="Ryu T."/>
            <person name="Abdelmohsen U.R."/>
            <person name="Moitinho-Silva L."/>
            <person name="Horn H."/>
            <person name="Ravasi T."/>
            <person name="Hentschel U."/>
        </authorList>
    </citation>
    <scope>NUCLEOTIDE SEQUENCE [LARGE SCALE GENOMIC DNA]</scope>
    <source>
        <strain evidence="2 3">EG49</strain>
    </source>
</reference>
<keyword evidence="1" id="KW-0472">Membrane</keyword>